<proteinExistence type="predicted"/>
<evidence type="ECO:0000313" key="2">
    <source>
        <dbReference type="Proteomes" id="UP000078003"/>
    </source>
</evidence>
<dbReference type="EMBL" id="LXSF01000003">
    <property type="protein sequence ID" value="OAM16988.1"/>
    <property type="molecule type" value="Genomic_DNA"/>
</dbReference>
<name>A0A1A9RFL2_EIKCO</name>
<dbReference type="InterPro" id="IPR011335">
    <property type="entry name" value="Restrct_endonuc-II-like"/>
</dbReference>
<sequence>MLIRCSAIHKIIGLPRSKNDRLTQTAKSHLIEQAKQELFGVAAFDGAKYTEKGNALEPFAIQGSGLIRGRQYAKNTERRENDCISGECDIHDSKHRLIIDTKCSWDIKTHPFFREEAERKVKEAGYDWQMQGYMWLFDCEQAEIDFWLFPCPEDLIGQYGDPEKLIDAIERIPLRRRVTTVTVKRDPEAIERIQERVAVCQEYYQQLIQEQA</sequence>
<comment type="caution">
    <text evidence="1">The sequence shown here is derived from an EMBL/GenBank/DDBJ whole genome shotgun (WGS) entry which is preliminary data.</text>
</comment>
<organism evidence="1 2">
    <name type="scientific">Eikenella corrodens</name>
    <dbReference type="NCBI Taxonomy" id="539"/>
    <lineage>
        <taxon>Bacteria</taxon>
        <taxon>Pseudomonadati</taxon>
        <taxon>Pseudomonadota</taxon>
        <taxon>Betaproteobacteria</taxon>
        <taxon>Neisseriales</taxon>
        <taxon>Neisseriaceae</taxon>
        <taxon>Eikenella</taxon>
    </lineage>
</organism>
<dbReference type="RefSeq" id="WP_064104271.1">
    <property type="nucleotide sequence ID" value="NZ_LXSF01000003.1"/>
</dbReference>
<reference evidence="2" key="1">
    <citation type="submission" date="2016-05" db="EMBL/GenBank/DDBJ databases">
        <title>Draft genome of Corynebacterium afermentans subsp. afermentans LCDC 88199T.</title>
        <authorList>
            <person name="Bernier A.-M."/>
            <person name="Bernard K."/>
        </authorList>
    </citation>
    <scope>NUCLEOTIDE SEQUENCE [LARGE SCALE GENOMIC DNA]</scope>
    <source>
        <strain evidence="2">NML01-0328</strain>
    </source>
</reference>
<dbReference type="AlphaFoldDB" id="A0A1A9RFL2"/>
<dbReference type="Proteomes" id="UP000078003">
    <property type="component" value="Unassembled WGS sequence"/>
</dbReference>
<protein>
    <submittedName>
        <fullName evidence="1">Translocation protein TolB</fullName>
    </submittedName>
</protein>
<dbReference type="Gene3D" id="3.90.320.10">
    <property type="match status" value="1"/>
</dbReference>
<dbReference type="InterPro" id="IPR011604">
    <property type="entry name" value="PDDEXK-like_dom_sf"/>
</dbReference>
<gene>
    <name evidence="1" type="ORF">A7P85_04275</name>
</gene>
<accession>A0A1A9RFL2</accession>
<evidence type="ECO:0000313" key="1">
    <source>
        <dbReference type="EMBL" id="OAM16988.1"/>
    </source>
</evidence>
<dbReference type="SUPFAM" id="SSF52980">
    <property type="entry name" value="Restriction endonuclease-like"/>
    <property type="match status" value="1"/>
</dbReference>